<gene>
    <name evidence="3" type="ORF">ACFQ1X_04300</name>
</gene>
<evidence type="ECO:0000313" key="3">
    <source>
        <dbReference type="EMBL" id="MFD1030643.1"/>
    </source>
</evidence>
<evidence type="ECO:0000256" key="2">
    <source>
        <dbReference type="ARBA" id="ARBA00022801"/>
    </source>
</evidence>
<keyword evidence="2 3" id="KW-0378">Hydrolase</keyword>
<evidence type="ECO:0000256" key="1">
    <source>
        <dbReference type="ARBA" id="ARBA00005953"/>
    </source>
</evidence>
<name>A0ABW3L7Z1_9BACL</name>
<dbReference type="GO" id="GO:0016787">
    <property type="term" value="F:hydrolase activity"/>
    <property type="evidence" value="ECO:0007669"/>
    <property type="project" value="UniProtKB-KW"/>
</dbReference>
<protein>
    <submittedName>
        <fullName evidence="3">Acyl-CoA thioesterase</fullName>
        <ecNumber evidence="3">3.1.2.-</ecNumber>
    </submittedName>
</protein>
<dbReference type="InterPro" id="IPR050563">
    <property type="entry name" value="4-hydroxybenzoyl-CoA_TE"/>
</dbReference>
<evidence type="ECO:0000313" key="4">
    <source>
        <dbReference type="Proteomes" id="UP001597109"/>
    </source>
</evidence>
<dbReference type="Pfam" id="PF13279">
    <property type="entry name" value="4HBT_2"/>
    <property type="match status" value="1"/>
</dbReference>
<comment type="caution">
    <text evidence="3">The sequence shown here is derived from an EMBL/GenBank/DDBJ whole genome shotgun (WGS) entry which is preliminary data.</text>
</comment>
<dbReference type="InterPro" id="IPR029069">
    <property type="entry name" value="HotDog_dom_sf"/>
</dbReference>
<dbReference type="InterPro" id="IPR006684">
    <property type="entry name" value="YbgC/YbaW"/>
</dbReference>
<dbReference type="SUPFAM" id="SSF54637">
    <property type="entry name" value="Thioesterase/thiol ester dehydrase-isomerase"/>
    <property type="match status" value="1"/>
</dbReference>
<keyword evidence="4" id="KW-1185">Reference proteome</keyword>
<dbReference type="EMBL" id="JBHTKI010000007">
    <property type="protein sequence ID" value="MFD1030643.1"/>
    <property type="molecule type" value="Genomic_DNA"/>
</dbReference>
<dbReference type="PIRSF" id="PIRSF003230">
    <property type="entry name" value="YbgC"/>
    <property type="match status" value="1"/>
</dbReference>
<accession>A0ABW3L7Z1</accession>
<dbReference type="RefSeq" id="WP_144840253.1">
    <property type="nucleotide sequence ID" value="NZ_JBHTKI010000007.1"/>
</dbReference>
<dbReference type="CDD" id="cd00586">
    <property type="entry name" value="4HBT"/>
    <property type="match status" value="1"/>
</dbReference>
<reference evidence="4" key="1">
    <citation type="journal article" date="2019" name="Int. J. Syst. Evol. Microbiol.">
        <title>The Global Catalogue of Microorganisms (GCM) 10K type strain sequencing project: providing services to taxonomists for standard genome sequencing and annotation.</title>
        <authorList>
            <consortium name="The Broad Institute Genomics Platform"/>
            <consortium name="The Broad Institute Genome Sequencing Center for Infectious Disease"/>
            <person name="Wu L."/>
            <person name="Ma J."/>
        </authorList>
    </citation>
    <scope>NUCLEOTIDE SEQUENCE [LARGE SCALE GENOMIC DNA]</scope>
    <source>
        <strain evidence="4">CCUG 56756</strain>
    </source>
</reference>
<dbReference type="Proteomes" id="UP001597109">
    <property type="component" value="Unassembled WGS sequence"/>
</dbReference>
<dbReference type="PANTHER" id="PTHR31793:SF27">
    <property type="entry name" value="NOVEL THIOESTERASE SUPERFAMILY DOMAIN AND SAPOSIN A-TYPE DOMAIN CONTAINING PROTEIN (0610012H03RIK)"/>
    <property type="match status" value="1"/>
</dbReference>
<dbReference type="NCBIfam" id="TIGR00051">
    <property type="entry name" value="YbgC/FadM family acyl-CoA thioesterase"/>
    <property type="match status" value="1"/>
</dbReference>
<dbReference type="PANTHER" id="PTHR31793">
    <property type="entry name" value="4-HYDROXYBENZOYL-COA THIOESTERASE FAMILY MEMBER"/>
    <property type="match status" value="1"/>
</dbReference>
<organism evidence="3 4">
    <name type="scientific">Metaplanococcus flavidus</name>
    <dbReference type="NCBI Taxonomy" id="569883"/>
    <lineage>
        <taxon>Bacteria</taxon>
        <taxon>Bacillati</taxon>
        <taxon>Bacillota</taxon>
        <taxon>Bacilli</taxon>
        <taxon>Bacillales</taxon>
        <taxon>Caryophanaceae</taxon>
        <taxon>Metaplanococcus</taxon>
    </lineage>
</organism>
<dbReference type="EC" id="3.1.2.-" evidence="3"/>
<dbReference type="Gene3D" id="3.10.129.10">
    <property type="entry name" value="Hotdog Thioesterase"/>
    <property type="match status" value="1"/>
</dbReference>
<comment type="similarity">
    <text evidence="1">Belongs to the 4-hydroxybenzoyl-CoA thioesterase family.</text>
</comment>
<sequence>MHISEKEIEIRYAETDQMGVVYHANYLVWLEIGRTKLIEDVGFTYAEMESQGYLSPVTDISIQYKAALRYGQKAIIKTWVEEHGRLRTKYGYEVLHEDGTLAAKATSEHVVVKKENFRPVSLQKIYPEWHEKYEEIKKREEYGVRN</sequence>
<proteinExistence type="inferred from homology"/>